<feature type="chain" id="PRO_5040790138" evidence="1">
    <location>
        <begin position="27"/>
        <end position="128"/>
    </location>
</feature>
<gene>
    <name evidence="2" type="ORF">M9978_05825</name>
</gene>
<feature type="signal peptide" evidence="1">
    <location>
        <begin position="1"/>
        <end position="26"/>
    </location>
</feature>
<protein>
    <submittedName>
        <fullName evidence="2">Uncharacterized protein</fullName>
    </submittedName>
</protein>
<dbReference type="RefSeq" id="WP_254292043.1">
    <property type="nucleotide sequence ID" value="NZ_JAMLDX010000003.1"/>
</dbReference>
<dbReference type="Proteomes" id="UP001139451">
    <property type="component" value="Unassembled WGS sequence"/>
</dbReference>
<dbReference type="EMBL" id="JAMLDX010000003">
    <property type="protein sequence ID" value="MCP3729942.1"/>
    <property type="molecule type" value="Genomic_DNA"/>
</dbReference>
<evidence type="ECO:0000313" key="2">
    <source>
        <dbReference type="EMBL" id="MCP3729942.1"/>
    </source>
</evidence>
<dbReference type="AlphaFoldDB" id="A0A9X2KKS9"/>
<proteinExistence type="predicted"/>
<accession>A0A9X2KKS9</accession>
<name>A0A9X2KKS9_9SPHN</name>
<keyword evidence="3" id="KW-1185">Reference proteome</keyword>
<keyword evidence="1" id="KW-0732">Signal</keyword>
<sequence>MGIRIDKTPLFAIAATVFLAAVPAHASGQADPVAALDALSRATADASSGLALARRQIGEGDLLGALATVERVLLNDTRSDEARLLHASLLCRLDDPSGYLIELEDIDEADFSARTWSEATAPCRMGEP</sequence>
<evidence type="ECO:0000256" key="1">
    <source>
        <dbReference type="SAM" id="SignalP"/>
    </source>
</evidence>
<evidence type="ECO:0000313" key="3">
    <source>
        <dbReference type="Proteomes" id="UP001139451"/>
    </source>
</evidence>
<organism evidence="2 3">
    <name type="scientific">Sphingomonas tagetis</name>
    <dbReference type="NCBI Taxonomy" id="2949092"/>
    <lineage>
        <taxon>Bacteria</taxon>
        <taxon>Pseudomonadati</taxon>
        <taxon>Pseudomonadota</taxon>
        <taxon>Alphaproteobacteria</taxon>
        <taxon>Sphingomonadales</taxon>
        <taxon>Sphingomonadaceae</taxon>
        <taxon>Sphingomonas</taxon>
    </lineage>
</organism>
<reference evidence="2" key="1">
    <citation type="submission" date="2022-05" db="EMBL/GenBank/DDBJ databases">
        <title>Sphingomonas sp. strain MG17 Genome sequencing and assembly.</title>
        <authorList>
            <person name="Kim I."/>
        </authorList>
    </citation>
    <scope>NUCLEOTIDE SEQUENCE</scope>
    <source>
        <strain evidence="2">MG17</strain>
    </source>
</reference>
<comment type="caution">
    <text evidence="2">The sequence shown here is derived from an EMBL/GenBank/DDBJ whole genome shotgun (WGS) entry which is preliminary data.</text>
</comment>